<dbReference type="SMART" id="SM00248">
    <property type="entry name" value="ANK"/>
    <property type="match status" value="4"/>
</dbReference>
<evidence type="ECO:0000313" key="5">
    <source>
        <dbReference type="EMBL" id="KAJ6254495.1"/>
    </source>
</evidence>
<evidence type="ECO:0000256" key="4">
    <source>
        <dbReference type="SAM" id="MobiDB-lite"/>
    </source>
</evidence>
<feature type="compositionally biased region" description="Low complexity" evidence="4">
    <location>
        <begin position="303"/>
        <end position="319"/>
    </location>
</feature>
<dbReference type="SUPFAM" id="SSF48403">
    <property type="entry name" value="Ankyrin repeat"/>
    <property type="match status" value="1"/>
</dbReference>
<sequence length="358" mass="41757">MSPMHILCTFHDHVDCLKYLLKRGVRINNRTKQTVLHIACLSPIKINSIKILLKYGAEISPFDNYLNTPLHYLCQESSTPKPIFKLMLKSGAKYDIKNGETPLDLAFRFKQFTFLHLISQIELDKDLSKMKRENIGLKMERQNLFEKNNHYQKKLNKIDSDIDIIKNHVNIDKETINTKICEINNEHHLNIEKKKLEIQQLAITKQGINSHIDILQKEIGYLKKERVKIFKYIKKKEFASRYYNNRKKSSHKKLKKLKRICINQQSSPSSINSEESSSVVETISGSIESSYSSDSSDFIYSSSFNSSEASSTDEYSSASIDYEKEKRKERGEKVRIKKKKKNNIRKKGEIYLTEGFKF</sequence>
<proteinExistence type="predicted"/>
<organism evidence="5 6">
    <name type="scientific">Anaeramoeba flamelloides</name>
    <dbReference type="NCBI Taxonomy" id="1746091"/>
    <lineage>
        <taxon>Eukaryota</taxon>
        <taxon>Metamonada</taxon>
        <taxon>Anaeramoebidae</taxon>
        <taxon>Anaeramoeba</taxon>
    </lineage>
</organism>
<evidence type="ECO:0000256" key="3">
    <source>
        <dbReference type="PROSITE-ProRule" id="PRU00023"/>
    </source>
</evidence>
<evidence type="ECO:0000256" key="2">
    <source>
        <dbReference type="ARBA" id="ARBA00023043"/>
    </source>
</evidence>
<keyword evidence="2 3" id="KW-0040">ANK repeat</keyword>
<keyword evidence="1" id="KW-0677">Repeat</keyword>
<evidence type="ECO:0000313" key="6">
    <source>
        <dbReference type="Proteomes" id="UP001150062"/>
    </source>
</evidence>
<dbReference type="InterPro" id="IPR002110">
    <property type="entry name" value="Ankyrin_rpt"/>
</dbReference>
<dbReference type="PANTHER" id="PTHR24198:SF165">
    <property type="entry name" value="ANKYRIN REPEAT-CONTAINING PROTEIN-RELATED"/>
    <property type="match status" value="1"/>
</dbReference>
<dbReference type="InterPro" id="IPR036770">
    <property type="entry name" value="Ankyrin_rpt-contain_sf"/>
</dbReference>
<dbReference type="PANTHER" id="PTHR24198">
    <property type="entry name" value="ANKYRIN REPEAT AND PROTEIN KINASE DOMAIN-CONTAINING PROTEIN"/>
    <property type="match status" value="1"/>
</dbReference>
<evidence type="ECO:0000256" key="1">
    <source>
        <dbReference type="ARBA" id="ARBA00022737"/>
    </source>
</evidence>
<gene>
    <name evidence="5" type="ORF">M0813_12457</name>
</gene>
<feature type="region of interest" description="Disordered" evidence="4">
    <location>
        <begin position="303"/>
        <end position="340"/>
    </location>
</feature>
<dbReference type="Pfam" id="PF12796">
    <property type="entry name" value="Ank_2"/>
    <property type="match status" value="1"/>
</dbReference>
<dbReference type="PROSITE" id="PS50088">
    <property type="entry name" value="ANK_REPEAT"/>
    <property type="match status" value="1"/>
</dbReference>
<accession>A0ABQ8ZC74</accession>
<keyword evidence="6" id="KW-1185">Reference proteome</keyword>
<dbReference type="Gene3D" id="1.25.40.20">
    <property type="entry name" value="Ankyrin repeat-containing domain"/>
    <property type="match status" value="1"/>
</dbReference>
<name>A0ABQ8ZC74_9EUKA</name>
<feature type="repeat" description="ANK" evidence="3">
    <location>
        <begin position="65"/>
        <end position="99"/>
    </location>
</feature>
<reference evidence="5" key="1">
    <citation type="submission" date="2022-08" db="EMBL/GenBank/DDBJ databases">
        <title>Novel sulfate-reducing endosymbionts in the free-living metamonad Anaeramoeba.</title>
        <authorList>
            <person name="Jerlstrom-Hultqvist J."/>
            <person name="Cepicka I."/>
            <person name="Gallot-Lavallee L."/>
            <person name="Salas-Leiva D."/>
            <person name="Curtis B.A."/>
            <person name="Zahonova K."/>
            <person name="Pipaliya S."/>
            <person name="Dacks J."/>
            <person name="Roger A.J."/>
        </authorList>
    </citation>
    <scope>NUCLEOTIDE SEQUENCE</scope>
    <source>
        <strain evidence="5">Schooner1</strain>
    </source>
</reference>
<comment type="caution">
    <text evidence="5">The sequence shown here is derived from an EMBL/GenBank/DDBJ whole genome shotgun (WGS) entry which is preliminary data.</text>
</comment>
<dbReference type="EMBL" id="JAOAOG010000020">
    <property type="protein sequence ID" value="KAJ6254495.1"/>
    <property type="molecule type" value="Genomic_DNA"/>
</dbReference>
<dbReference type="Proteomes" id="UP001150062">
    <property type="component" value="Unassembled WGS sequence"/>
</dbReference>
<feature type="compositionally biased region" description="Basic and acidic residues" evidence="4">
    <location>
        <begin position="321"/>
        <end position="334"/>
    </location>
</feature>
<protein>
    <submittedName>
        <fullName evidence="5">Ankyrin repeat-containing protein</fullName>
    </submittedName>
</protein>